<keyword evidence="10 16" id="KW-0472">Membrane</keyword>
<dbReference type="InterPro" id="IPR011851">
    <property type="entry name" value="Na/Pro_symporter"/>
</dbReference>
<dbReference type="Pfam" id="PF00474">
    <property type="entry name" value="SSF"/>
    <property type="match status" value="1"/>
</dbReference>
<dbReference type="GO" id="GO:0005298">
    <property type="term" value="F:proline:sodium symporter activity"/>
    <property type="evidence" value="ECO:0007669"/>
    <property type="project" value="UniProtKB-UniRule"/>
</dbReference>
<evidence type="ECO:0000256" key="13">
    <source>
        <dbReference type="ARBA" id="ARBA00067214"/>
    </source>
</evidence>
<keyword evidence="8 16" id="KW-0915">Sodium</keyword>
<dbReference type="GO" id="GO:0015193">
    <property type="term" value="F:L-proline transmembrane transporter activity"/>
    <property type="evidence" value="ECO:0007669"/>
    <property type="project" value="TreeGrafter"/>
</dbReference>
<proteinExistence type="inferred from homology"/>
<dbReference type="AlphaFoldDB" id="A0A5E4X4L1"/>
<feature type="transmembrane region" description="Helical" evidence="16">
    <location>
        <begin position="277"/>
        <end position="296"/>
    </location>
</feature>
<feature type="transmembrane region" description="Helical" evidence="16">
    <location>
        <begin position="68"/>
        <end position="88"/>
    </location>
</feature>
<evidence type="ECO:0000256" key="1">
    <source>
        <dbReference type="ARBA" id="ARBA00004651"/>
    </source>
</evidence>
<gene>
    <name evidence="17" type="ORF">PMO31116_03620</name>
</gene>
<evidence type="ECO:0000256" key="16">
    <source>
        <dbReference type="RuleBase" id="RU366012"/>
    </source>
</evidence>
<evidence type="ECO:0000256" key="10">
    <source>
        <dbReference type="ARBA" id="ARBA00023136"/>
    </source>
</evidence>
<dbReference type="RefSeq" id="WP_023598414.1">
    <property type="nucleotide sequence ID" value="NZ_CABPSD010000011.1"/>
</dbReference>
<keyword evidence="5 16" id="KW-0812">Transmembrane</keyword>
<feature type="transmembrane region" description="Helical" evidence="16">
    <location>
        <begin position="127"/>
        <end position="152"/>
    </location>
</feature>
<evidence type="ECO:0000256" key="5">
    <source>
        <dbReference type="ARBA" id="ARBA00022692"/>
    </source>
</evidence>
<dbReference type="GO" id="GO:0005886">
    <property type="term" value="C:plasma membrane"/>
    <property type="evidence" value="ECO:0007669"/>
    <property type="project" value="UniProtKB-SubCell"/>
</dbReference>
<evidence type="ECO:0000256" key="6">
    <source>
        <dbReference type="ARBA" id="ARBA00022847"/>
    </source>
</evidence>
<comment type="similarity">
    <text evidence="2 15">Belongs to the sodium:solute symporter (SSF) (TC 2.A.21) family.</text>
</comment>
<evidence type="ECO:0000256" key="9">
    <source>
        <dbReference type="ARBA" id="ARBA00023065"/>
    </source>
</evidence>
<protein>
    <recommendedName>
        <fullName evidence="13 16">Sodium/proline symporter</fullName>
    </recommendedName>
    <alternativeName>
        <fullName evidence="14 16">Proline permease</fullName>
    </alternativeName>
</protein>
<name>A0A5E4X4L1_9BURK</name>
<comment type="caution">
    <text evidence="16">Lacks conserved residue(s) required for the propagation of feature annotation.</text>
</comment>
<keyword evidence="9 16" id="KW-0406">Ion transport</keyword>
<comment type="subcellular location">
    <subcellularLocation>
        <location evidence="16">Cell inner membrane</location>
        <topology evidence="16">Multi-pass membrane protein</topology>
    </subcellularLocation>
    <subcellularLocation>
        <location evidence="1">Cell membrane</location>
        <topology evidence="1">Multi-pass membrane protein</topology>
    </subcellularLocation>
</comment>
<feature type="transmembrane region" description="Helical" evidence="16">
    <location>
        <begin position="429"/>
        <end position="449"/>
    </location>
</feature>
<evidence type="ECO:0000313" key="17">
    <source>
        <dbReference type="EMBL" id="VVE31206.1"/>
    </source>
</evidence>
<evidence type="ECO:0000256" key="12">
    <source>
        <dbReference type="ARBA" id="ARBA00033708"/>
    </source>
</evidence>
<dbReference type="PROSITE" id="PS50283">
    <property type="entry name" value="NA_SOLUT_SYMP_3"/>
    <property type="match status" value="1"/>
</dbReference>
<keyword evidence="16" id="KW-0029">Amino-acid transport</keyword>
<comment type="catalytic activity">
    <reaction evidence="12">
        <text>L-proline(in) + Na(+)(in) = L-proline(out) + Na(+)(out)</text>
        <dbReference type="Rhea" id="RHEA:28967"/>
        <dbReference type="ChEBI" id="CHEBI:29101"/>
        <dbReference type="ChEBI" id="CHEBI:60039"/>
    </reaction>
</comment>
<accession>A0A5E4X4L1</accession>
<dbReference type="PANTHER" id="PTHR48086:SF3">
    <property type="entry name" value="SODIUM_PROLINE SYMPORTER"/>
    <property type="match status" value="1"/>
</dbReference>
<keyword evidence="18" id="KW-1185">Reference proteome</keyword>
<dbReference type="InterPro" id="IPR018212">
    <property type="entry name" value="Na/solute_symporter_CS"/>
</dbReference>
<keyword evidence="6 16" id="KW-0769">Symport</keyword>
<dbReference type="Proteomes" id="UP000368474">
    <property type="component" value="Unassembled WGS sequence"/>
</dbReference>
<feature type="transmembrane region" description="Helical" evidence="16">
    <location>
        <begin position="233"/>
        <end position="256"/>
    </location>
</feature>
<feature type="transmembrane region" description="Helical" evidence="16">
    <location>
        <begin position="6"/>
        <end position="26"/>
    </location>
</feature>
<sequence>MSLWNPTAVSFTVYLLLMLVIGWLGYRSTNNLSDYILGGRRLGSFVTALSAGASDMSGWLLLGLPGAIYVGGLSGVWIAIGLAVGAWANWHLVAARLRVHTEVCGNALTLPEYLTQRFGDGSHVLRIVTALVILIFFTIYCASGVVAGARLFETMFGLDYRTALWIGAVATIAYVFIGGFLAVSWTDTVQASLMFAALVVTPIAVITIDGGPAAAISAVTAVHPAHTDWFGELAPVGVISMLAWGLGYFGQPHILVRFMAARSAAAIPQARRICMTWMTLCLAGAVAVGFFGLAFYSARPLIGDGVAANPETIFMALTTQLFTPWLAGILLAAILAAVMSTLSCQLLVCASALTEDLYKTFARGPVSQRRLVWIGRAMVLAVAVVAVLLALDPNSRVLGMVSYAWAGFGAAFGPLVLATLLWPRVTRNGALAGIVVGAATVLIWKQFAWFDLYEIVPGFALGGLALVVVSRLGRAPSADVLARFEAAEAALRQIRDGAPATPGSTDAPAAQPTP</sequence>
<keyword evidence="11 16" id="KW-0739">Sodium transport</keyword>
<evidence type="ECO:0000256" key="3">
    <source>
        <dbReference type="ARBA" id="ARBA00022448"/>
    </source>
</evidence>
<dbReference type="FunFam" id="1.20.1730.10:FF:000002">
    <property type="entry name" value="Sodium/proline symporter"/>
    <property type="match status" value="1"/>
</dbReference>
<reference evidence="17 18" key="1">
    <citation type="submission" date="2019-08" db="EMBL/GenBank/DDBJ databases">
        <authorList>
            <person name="Peeters C."/>
        </authorList>
    </citation>
    <scope>NUCLEOTIDE SEQUENCE [LARGE SCALE GENOMIC DNA]</scope>
    <source>
        <strain evidence="17 18">LMG 31116</strain>
    </source>
</reference>
<comment type="function">
    <text evidence="16">Catalyzes the sodium-dependent uptake of extracellular L-proline.</text>
</comment>
<evidence type="ECO:0000256" key="14">
    <source>
        <dbReference type="ARBA" id="ARBA00082709"/>
    </source>
</evidence>
<evidence type="ECO:0000313" key="18">
    <source>
        <dbReference type="Proteomes" id="UP000368474"/>
    </source>
</evidence>
<feature type="transmembrane region" description="Helical" evidence="16">
    <location>
        <begin position="455"/>
        <end position="473"/>
    </location>
</feature>
<dbReference type="InterPro" id="IPR050277">
    <property type="entry name" value="Sodium:Solute_Symporter"/>
</dbReference>
<dbReference type="NCBIfam" id="TIGR02121">
    <property type="entry name" value="Na_Pro_sym"/>
    <property type="match status" value="1"/>
</dbReference>
<dbReference type="GO" id="GO:0031402">
    <property type="term" value="F:sodium ion binding"/>
    <property type="evidence" value="ECO:0007669"/>
    <property type="project" value="UniProtKB-UniRule"/>
</dbReference>
<feature type="transmembrane region" description="Helical" evidence="16">
    <location>
        <begin position="164"/>
        <end position="183"/>
    </location>
</feature>
<feature type="transmembrane region" description="Helical" evidence="16">
    <location>
        <begin position="195"/>
        <end position="221"/>
    </location>
</feature>
<evidence type="ECO:0000256" key="4">
    <source>
        <dbReference type="ARBA" id="ARBA00022475"/>
    </source>
</evidence>
<dbReference type="EMBL" id="CABPSD010000011">
    <property type="protein sequence ID" value="VVE31206.1"/>
    <property type="molecule type" value="Genomic_DNA"/>
</dbReference>
<dbReference type="GO" id="GO:0015824">
    <property type="term" value="P:proline transport"/>
    <property type="evidence" value="ECO:0007669"/>
    <property type="project" value="UniProtKB-UniRule"/>
</dbReference>
<feature type="transmembrane region" description="Helical" evidence="16">
    <location>
        <begin position="403"/>
        <end position="422"/>
    </location>
</feature>
<feature type="transmembrane region" description="Helical" evidence="16">
    <location>
        <begin position="371"/>
        <end position="391"/>
    </location>
</feature>
<dbReference type="CDD" id="cd11475">
    <property type="entry name" value="SLC5sbd_PutP"/>
    <property type="match status" value="1"/>
</dbReference>
<dbReference type="Gene3D" id="1.20.1730.10">
    <property type="entry name" value="Sodium/glucose cotransporter"/>
    <property type="match status" value="1"/>
</dbReference>
<evidence type="ECO:0000256" key="8">
    <source>
        <dbReference type="ARBA" id="ARBA00023053"/>
    </source>
</evidence>
<dbReference type="NCBIfam" id="TIGR00813">
    <property type="entry name" value="sss"/>
    <property type="match status" value="1"/>
</dbReference>
<organism evidence="17 18">
    <name type="scientific">Pandoraea morbifera</name>
    <dbReference type="NCBI Taxonomy" id="2508300"/>
    <lineage>
        <taxon>Bacteria</taxon>
        <taxon>Pseudomonadati</taxon>
        <taxon>Pseudomonadota</taxon>
        <taxon>Betaproteobacteria</taxon>
        <taxon>Burkholderiales</taxon>
        <taxon>Burkholderiaceae</taxon>
        <taxon>Pandoraea</taxon>
    </lineage>
</organism>
<keyword evidence="3 16" id="KW-0813">Transport</keyword>
<evidence type="ECO:0000256" key="15">
    <source>
        <dbReference type="RuleBase" id="RU362091"/>
    </source>
</evidence>
<evidence type="ECO:0000256" key="11">
    <source>
        <dbReference type="ARBA" id="ARBA00023201"/>
    </source>
</evidence>
<dbReference type="InterPro" id="IPR001734">
    <property type="entry name" value="Na/solute_symporter"/>
</dbReference>
<keyword evidence="4" id="KW-1003">Cell membrane</keyword>
<keyword evidence="7 16" id="KW-1133">Transmembrane helix</keyword>
<evidence type="ECO:0000256" key="2">
    <source>
        <dbReference type="ARBA" id="ARBA00006434"/>
    </source>
</evidence>
<dbReference type="PROSITE" id="PS00456">
    <property type="entry name" value="NA_SOLUT_SYMP_1"/>
    <property type="match status" value="1"/>
</dbReference>
<dbReference type="PANTHER" id="PTHR48086">
    <property type="entry name" value="SODIUM/PROLINE SYMPORTER-RELATED"/>
    <property type="match status" value="1"/>
</dbReference>
<dbReference type="InterPro" id="IPR038377">
    <property type="entry name" value="Na/Glc_symporter_sf"/>
</dbReference>
<evidence type="ECO:0000256" key="7">
    <source>
        <dbReference type="ARBA" id="ARBA00022989"/>
    </source>
</evidence>
<dbReference type="PROSITE" id="PS00457">
    <property type="entry name" value="NA_SOLUT_SYMP_2"/>
    <property type="match status" value="1"/>
</dbReference>
<keyword evidence="16" id="KW-0997">Cell inner membrane</keyword>